<dbReference type="Proteomes" id="UP001620645">
    <property type="component" value="Unassembled WGS sequence"/>
</dbReference>
<comment type="caution">
    <text evidence="1">The sequence shown here is derived from an EMBL/GenBank/DDBJ whole genome shotgun (WGS) entry which is preliminary data.</text>
</comment>
<gene>
    <name evidence="1" type="ORF">niasHS_000225</name>
</gene>
<keyword evidence="2" id="KW-1185">Reference proteome</keyword>
<dbReference type="EMBL" id="JBICCN010000035">
    <property type="protein sequence ID" value="KAL3100215.1"/>
    <property type="molecule type" value="Genomic_DNA"/>
</dbReference>
<organism evidence="1 2">
    <name type="scientific">Heterodera schachtii</name>
    <name type="common">Sugarbeet cyst nematode worm</name>
    <name type="synonym">Tylenchus schachtii</name>
    <dbReference type="NCBI Taxonomy" id="97005"/>
    <lineage>
        <taxon>Eukaryota</taxon>
        <taxon>Metazoa</taxon>
        <taxon>Ecdysozoa</taxon>
        <taxon>Nematoda</taxon>
        <taxon>Chromadorea</taxon>
        <taxon>Rhabditida</taxon>
        <taxon>Tylenchina</taxon>
        <taxon>Tylenchomorpha</taxon>
        <taxon>Tylenchoidea</taxon>
        <taxon>Heteroderidae</taxon>
        <taxon>Heteroderinae</taxon>
        <taxon>Heterodera</taxon>
    </lineage>
</organism>
<evidence type="ECO:0000313" key="2">
    <source>
        <dbReference type="Proteomes" id="UP001620645"/>
    </source>
</evidence>
<evidence type="ECO:0000313" key="1">
    <source>
        <dbReference type="EMBL" id="KAL3100215.1"/>
    </source>
</evidence>
<dbReference type="AlphaFoldDB" id="A0ABD2KBA5"/>
<accession>A0ABD2KBA5</accession>
<name>A0ABD2KBA5_HETSC</name>
<sequence length="95" mass="10605">MGVNWRMLKERRGLCPPPALLATLPLHPFICCCPCLSHHYVSASAIFGIKQRHCASADSKQIVKHVELRCAFPRFGDFNGFCVLFDYVESAIGLP</sequence>
<reference evidence="1 2" key="1">
    <citation type="submission" date="2024-10" db="EMBL/GenBank/DDBJ databases">
        <authorList>
            <person name="Kim D."/>
        </authorList>
    </citation>
    <scope>NUCLEOTIDE SEQUENCE [LARGE SCALE GENOMIC DNA]</scope>
    <source>
        <strain evidence="1">Taebaek</strain>
    </source>
</reference>
<evidence type="ECO:0008006" key="3">
    <source>
        <dbReference type="Google" id="ProtNLM"/>
    </source>
</evidence>
<proteinExistence type="predicted"/>
<protein>
    <recommendedName>
        <fullName evidence="3">Secreted protein</fullName>
    </recommendedName>
</protein>